<evidence type="ECO:0000313" key="11">
    <source>
        <dbReference type="Proteomes" id="UP001162741"/>
    </source>
</evidence>
<dbReference type="PANTHER" id="PTHR22298">
    <property type="entry name" value="ENDO-1,4-BETA-GLUCANASE"/>
    <property type="match status" value="1"/>
</dbReference>
<dbReference type="PROSITE" id="PS00698">
    <property type="entry name" value="GH9_3"/>
    <property type="match status" value="1"/>
</dbReference>
<dbReference type="CDD" id="cd02850">
    <property type="entry name" value="E_set_Cellulase_N"/>
    <property type="match status" value="1"/>
</dbReference>
<feature type="active site" evidence="6">
    <location>
        <position position="521"/>
    </location>
</feature>
<reference evidence="10" key="1">
    <citation type="submission" date="2022-10" db="EMBL/GenBank/DDBJ databases">
        <title>Chitinophaga sp. nov., isolated from soil.</title>
        <authorList>
            <person name="Jeon C.O."/>
        </authorList>
    </citation>
    <scope>NUCLEOTIDE SEQUENCE</scope>
    <source>
        <strain evidence="10">R8</strain>
    </source>
</reference>
<dbReference type="InterPro" id="IPR033126">
    <property type="entry name" value="Glyco_hydro_9_Asp/Glu_AS"/>
</dbReference>
<dbReference type="Pfam" id="PF02927">
    <property type="entry name" value="CelD_N"/>
    <property type="match status" value="1"/>
</dbReference>
<dbReference type="InterPro" id="IPR001701">
    <property type="entry name" value="Glyco_hydro_9"/>
</dbReference>
<keyword evidence="5 6" id="KW-0624">Polysaccharide degradation</keyword>
<evidence type="ECO:0000256" key="2">
    <source>
        <dbReference type="ARBA" id="ARBA00022801"/>
    </source>
</evidence>
<dbReference type="Proteomes" id="UP001162741">
    <property type="component" value="Chromosome"/>
</dbReference>
<evidence type="ECO:0000259" key="9">
    <source>
        <dbReference type="Pfam" id="PF02927"/>
    </source>
</evidence>
<keyword evidence="4 6" id="KW-0326">Glycosidase</keyword>
<evidence type="ECO:0000259" key="8">
    <source>
        <dbReference type="Pfam" id="PF00759"/>
    </source>
</evidence>
<evidence type="ECO:0000256" key="1">
    <source>
        <dbReference type="ARBA" id="ARBA00007072"/>
    </source>
</evidence>
<keyword evidence="2 6" id="KW-0378">Hydrolase</keyword>
<feature type="domain" description="Cellulase Ig-like" evidence="9">
    <location>
        <begin position="20"/>
        <end position="99"/>
    </location>
</feature>
<dbReference type="InterPro" id="IPR004197">
    <property type="entry name" value="Cellulase_Ig-like"/>
</dbReference>
<comment type="catalytic activity">
    <reaction evidence="7">
        <text>Endohydrolysis of (1-&gt;4)-beta-D-glucosidic linkages in cellulose, lichenin and cereal beta-D-glucans.</text>
        <dbReference type="EC" id="3.2.1.4"/>
    </reaction>
</comment>
<sequence length="555" mass="61174">MFNKSIATLCAILGILPAFSQQIAINQVGFYTNGPKKAIVKTTEPGTFYLVQLPGGDTVYTGQLHGPLKNSYSPQTTYAADFSQFKRNGKYQLKTGKLTSPTIHISAKAHHDAAKAAMKSYYFQRLSMPLTETYAGKWKRPAGHPDTLVYIHPSVGGGGKISAPGGWYDAGDYNKYIVNSGITMGTLLSLYEAYPAYCKSVQLNIPESNNRWPDLLDECAYNLRWMLRMQDPTDGGVYHKLTNPSFDGFVMPDKATGPRYVVQKSTAAALDFAAVTAQAARVYAPFSRVLADSCRKAAIKAWRWALQHPKVFYQQEELNKQFEPKITTGEYGDRSVNDEWIWAAAELYKTTGDTQYQSYITNVPVQQWRLPAWAQVQVLAYYTLAQKAAIIAFADGFLSGSDSTTYQNAMGKKAGNFIWGSNSVAANQGIALLQAYRLTKDRRHLDGAIDIADYLLGRNATGYCYLTGFGSKQVMHLHHRPSDADGVAEPVPGFLAGGPNPGMQDKCPSYTSRVPDEAYTDDQCSYASNEVAINWNAPLVYLLWAIEASAKQAGL</sequence>
<dbReference type="GO" id="GO:0016787">
    <property type="term" value="F:hydrolase activity"/>
    <property type="evidence" value="ECO:0007669"/>
    <property type="project" value="UniProtKB-KW"/>
</dbReference>
<proteinExistence type="inferred from homology"/>
<keyword evidence="11" id="KW-1185">Reference proteome</keyword>
<keyword evidence="7" id="KW-0732">Signal</keyword>
<dbReference type="InterPro" id="IPR013783">
    <property type="entry name" value="Ig-like_fold"/>
</dbReference>
<keyword evidence="7" id="KW-0136">Cellulose degradation</keyword>
<gene>
    <name evidence="10" type="ORF">MKQ68_17000</name>
</gene>
<feature type="signal peptide" evidence="7">
    <location>
        <begin position="1"/>
        <end position="20"/>
    </location>
</feature>
<dbReference type="InterPro" id="IPR014756">
    <property type="entry name" value="Ig_E-set"/>
</dbReference>
<dbReference type="EMBL" id="CP107006">
    <property type="protein sequence ID" value="UYQ91787.1"/>
    <property type="molecule type" value="Genomic_DNA"/>
</dbReference>
<protein>
    <recommendedName>
        <fullName evidence="7">Endoglucanase</fullName>
        <ecNumber evidence="7">3.2.1.4</ecNumber>
    </recommendedName>
</protein>
<name>A0ABY6J0W5_9BACT</name>
<evidence type="ECO:0000256" key="4">
    <source>
        <dbReference type="ARBA" id="ARBA00023295"/>
    </source>
</evidence>
<dbReference type="RefSeq" id="WP_264280158.1">
    <property type="nucleotide sequence ID" value="NZ_CP107006.1"/>
</dbReference>
<feature type="chain" id="PRO_5044973781" description="Endoglucanase" evidence="7">
    <location>
        <begin position="21"/>
        <end position="555"/>
    </location>
</feature>
<comment type="similarity">
    <text evidence="1 6 7">Belongs to the glycosyl hydrolase 9 (cellulase E) family.</text>
</comment>
<evidence type="ECO:0000256" key="5">
    <source>
        <dbReference type="ARBA" id="ARBA00023326"/>
    </source>
</evidence>
<dbReference type="EC" id="3.2.1.4" evidence="7"/>
<organism evidence="10 11">
    <name type="scientific">Chitinophaga horti</name>
    <dbReference type="NCBI Taxonomy" id="2920382"/>
    <lineage>
        <taxon>Bacteria</taxon>
        <taxon>Pseudomonadati</taxon>
        <taxon>Bacteroidota</taxon>
        <taxon>Chitinophagia</taxon>
        <taxon>Chitinophagales</taxon>
        <taxon>Chitinophagaceae</taxon>
        <taxon>Chitinophaga</taxon>
    </lineage>
</organism>
<dbReference type="Gene3D" id="2.60.40.10">
    <property type="entry name" value="Immunoglobulins"/>
    <property type="match status" value="1"/>
</dbReference>
<feature type="active site" evidence="6">
    <location>
        <position position="530"/>
    </location>
</feature>
<dbReference type="InterPro" id="IPR012341">
    <property type="entry name" value="6hp_glycosidase-like_sf"/>
</dbReference>
<keyword evidence="3 6" id="KW-0119">Carbohydrate metabolism</keyword>
<evidence type="ECO:0000313" key="10">
    <source>
        <dbReference type="EMBL" id="UYQ91787.1"/>
    </source>
</evidence>
<evidence type="ECO:0000256" key="3">
    <source>
        <dbReference type="ARBA" id="ARBA00023277"/>
    </source>
</evidence>
<accession>A0ABY6J0W5</accession>
<dbReference type="Gene3D" id="1.50.10.10">
    <property type="match status" value="1"/>
</dbReference>
<dbReference type="InterPro" id="IPR008928">
    <property type="entry name" value="6-hairpin_glycosidase_sf"/>
</dbReference>
<dbReference type="SUPFAM" id="SSF81296">
    <property type="entry name" value="E set domains"/>
    <property type="match status" value="1"/>
</dbReference>
<dbReference type="Pfam" id="PF00759">
    <property type="entry name" value="Glyco_hydro_9"/>
    <property type="match status" value="1"/>
</dbReference>
<feature type="domain" description="Glycoside hydrolase family 9" evidence="8">
    <location>
        <begin position="112"/>
        <end position="543"/>
    </location>
</feature>
<dbReference type="SUPFAM" id="SSF48208">
    <property type="entry name" value="Six-hairpin glycosidases"/>
    <property type="match status" value="1"/>
</dbReference>
<evidence type="ECO:0000256" key="7">
    <source>
        <dbReference type="RuleBase" id="RU361166"/>
    </source>
</evidence>
<evidence type="ECO:0000256" key="6">
    <source>
        <dbReference type="PROSITE-ProRule" id="PRU10060"/>
    </source>
</evidence>